<dbReference type="PANTHER" id="PTHR28156:SF1">
    <property type="entry name" value="FAS1 DOMAIN-CONTAINING PROTEIN YDR262W"/>
    <property type="match status" value="1"/>
</dbReference>
<evidence type="ECO:0000313" key="3">
    <source>
        <dbReference type="EMBL" id="CAF9940131.1"/>
    </source>
</evidence>
<evidence type="ECO:0000256" key="1">
    <source>
        <dbReference type="ARBA" id="ARBA00022729"/>
    </source>
</evidence>
<organism evidence="3 4">
    <name type="scientific">Alectoria fallacina</name>
    <dbReference type="NCBI Taxonomy" id="1903189"/>
    <lineage>
        <taxon>Eukaryota</taxon>
        <taxon>Fungi</taxon>
        <taxon>Dikarya</taxon>
        <taxon>Ascomycota</taxon>
        <taxon>Pezizomycotina</taxon>
        <taxon>Lecanoromycetes</taxon>
        <taxon>OSLEUM clade</taxon>
        <taxon>Lecanoromycetidae</taxon>
        <taxon>Lecanorales</taxon>
        <taxon>Lecanorineae</taxon>
        <taxon>Parmeliaceae</taxon>
        <taxon>Alectoria</taxon>
    </lineage>
</organism>
<gene>
    <name evidence="3" type="ORF">ALECFALPRED_008435</name>
</gene>
<dbReference type="OrthoDB" id="5551751at2759"/>
<accession>A0A8H3J3M1</accession>
<evidence type="ECO:0008006" key="5">
    <source>
        <dbReference type="Google" id="ProtNLM"/>
    </source>
</evidence>
<dbReference type="EMBL" id="CAJPDR010000589">
    <property type="protein sequence ID" value="CAF9940131.1"/>
    <property type="molecule type" value="Genomic_DNA"/>
</dbReference>
<dbReference type="PANTHER" id="PTHR28156">
    <property type="entry name" value="FAS1 DOMAIN-CONTAINING PROTEIN YDR262W"/>
    <property type="match status" value="1"/>
</dbReference>
<evidence type="ECO:0000256" key="2">
    <source>
        <dbReference type="SAM" id="MobiDB-lite"/>
    </source>
</evidence>
<sequence>MNIPNILLPPKKDNNNDGSSGGSSDVSISDVIGKERVINIFAGFTRDIDNISKRLTANDQNTTVLAPLNSELQKLPRKPWEDPEDYNELGAKAYEGQSGEDRAQRNLKRFVEAHVIPVSPWKEEDKVDSIGGGKLWWEEKDGKKMVQPGNIEVSSIASQVSNGEVVSSFPSPLSPNSIP</sequence>
<feature type="region of interest" description="Disordered" evidence="2">
    <location>
        <begin position="75"/>
        <end position="100"/>
    </location>
</feature>
<feature type="region of interest" description="Disordered" evidence="2">
    <location>
        <begin position="1"/>
        <end position="27"/>
    </location>
</feature>
<reference evidence="3" key="1">
    <citation type="submission" date="2021-03" db="EMBL/GenBank/DDBJ databases">
        <authorList>
            <person name="Tagirdzhanova G."/>
        </authorList>
    </citation>
    <scope>NUCLEOTIDE SEQUENCE</scope>
</reference>
<dbReference type="Proteomes" id="UP000664203">
    <property type="component" value="Unassembled WGS sequence"/>
</dbReference>
<keyword evidence="4" id="KW-1185">Reference proteome</keyword>
<dbReference type="InterPro" id="IPR036378">
    <property type="entry name" value="FAS1_dom_sf"/>
</dbReference>
<keyword evidence="1" id="KW-0732">Signal</keyword>
<dbReference type="AlphaFoldDB" id="A0A8H3J3M1"/>
<dbReference type="InterPro" id="IPR040200">
    <property type="entry name" value="Mug57-like"/>
</dbReference>
<name>A0A8H3J3M1_9LECA</name>
<protein>
    <recommendedName>
        <fullName evidence="5">FAS1 domain-containing protein</fullName>
    </recommendedName>
</protein>
<dbReference type="SUPFAM" id="SSF82153">
    <property type="entry name" value="FAS1 domain"/>
    <property type="match status" value="1"/>
</dbReference>
<feature type="region of interest" description="Disordered" evidence="2">
    <location>
        <begin position="160"/>
        <end position="179"/>
    </location>
</feature>
<comment type="caution">
    <text evidence="3">The sequence shown here is derived from an EMBL/GenBank/DDBJ whole genome shotgun (WGS) entry which is preliminary data.</text>
</comment>
<proteinExistence type="predicted"/>
<evidence type="ECO:0000313" key="4">
    <source>
        <dbReference type="Proteomes" id="UP000664203"/>
    </source>
</evidence>
<feature type="compositionally biased region" description="Low complexity" evidence="2">
    <location>
        <begin position="16"/>
        <end position="27"/>
    </location>
</feature>